<dbReference type="GO" id="GO:0016779">
    <property type="term" value="F:nucleotidyltransferase activity"/>
    <property type="evidence" value="ECO:0007669"/>
    <property type="project" value="InterPro"/>
</dbReference>
<protein>
    <recommendedName>
        <fullName evidence="4">Poly A polymerase head domain-containing protein</fullName>
    </recommendedName>
</protein>
<dbReference type="InterPro" id="IPR052191">
    <property type="entry name" value="tRNA_ntf/polyA_polymerase_I"/>
</dbReference>
<dbReference type="PANTHER" id="PTHR43051:SF2">
    <property type="entry name" value="POLYNUCLEOTIDE ADENYLYLTRANSFERASE FAMILY PROTEIN-RELATED"/>
    <property type="match status" value="1"/>
</dbReference>
<feature type="domain" description="Poly A polymerase head" evidence="4">
    <location>
        <begin position="158"/>
        <end position="188"/>
    </location>
</feature>
<feature type="domain" description="Poly A polymerase head" evidence="4">
    <location>
        <begin position="90"/>
        <end position="146"/>
    </location>
</feature>
<organism evidence="5 6">
    <name type="scientific">Papaver atlanticum</name>
    <dbReference type="NCBI Taxonomy" id="357466"/>
    <lineage>
        <taxon>Eukaryota</taxon>
        <taxon>Viridiplantae</taxon>
        <taxon>Streptophyta</taxon>
        <taxon>Embryophyta</taxon>
        <taxon>Tracheophyta</taxon>
        <taxon>Spermatophyta</taxon>
        <taxon>Magnoliopsida</taxon>
        <taxon>Ranunculales</taxon>
        <taxon>Papaveraceae</taxon>
        <taxon>Papaveroideae</taxon>
        <taxon>Papaver</taxon>
    </lineage>
</organism>
<evidence type="ECO:0000313" key="6">
    <source>
        <dbReference type="Proteomes" id="UP001202328"/>
    </source>
</evidence>
<dbReference type="EMBL" id="JAJJMB010005286">
    <property type="protein sequence ID" value="KAI3939999.1"/>
    <property type="molecule type" value="Genomic_DNA"/>
</dbReference>
<evidence type="ECO:0000256" key="1">
    <source>
        <dbReference type="ARBA" id="ARBA00007265"/>
    </source>
</evidence>
<accession>A0AAD4XSL5</accession>
<evidence type="ECO:0000256" key="3">
    <source>
        <dbReference type="RuleBase" id="RU003953"/>
    </source>
</evidence>
<reference evidence="5" key="1">
    <citation type="submission" date="2022-04" db="EMBL/GenBank/DDBJ databases">
        <title>A functionally conserved STORR gene fusion in Papaver species that diverged 16.8 million years ago.</title>
        <authorList>
            <person name="Catania T."/>
        </authorList>
    </citation>
    <scope>NUCLEOTIDE SEQUENCE</scope>
    <source>
        <strain evidence="5">S-188037</strain>
    </source>
</reference>
<dbReference type="GO" id="GO:0003723">
    <property type="term" value="F:RNA binding"/>
    <property type="evidence" value="ECO:0007669"/>
    <property type="project" value="UniProtKB-KW"/>
</dbReference>
<dbReference type="SUPFAM" id="SSF81301">
    <property type="entry name" value="Nucleotidyltransferase"/>
    <property type="match status" value="1"/>
</dbReference>
<proteinExistence type="inferred from homology"/>
<keyword evidence="6" id="KW-1185">Reference proteome</keyword>
<dbReference type="PANTHER" id="PTHR43051">
    <property type="entry name" value="POLYNUCLEOTIDE ADENYLYLTRANSFERASE FAMILY PROTEIN"/>
    <property type="match status" value="1"/>
</dbReference>
<comment type="similarity">
    <text evidence="1 3">Belongs to the tRNA nucleotidyltransferase/poly(A) polymerase family.</text>
</comment>
<dbReference type="Proteomes" id="UP001202328">
    <property type="component" value="Unassembled WGS sequence"/>
</dbReference>
<dbReference type="InterPro" id="IPR002646">
    <property type="entry name" value="PolA_pol_head_dom"/>
</dbReference>
<evidence type="ECO:0000313" key="5">
    <source>
        <dbReference type="EMBL" id="KAI3939999.1"/>
    </source>
</evidence>
<dbReference type="GO" id="GO:0001680">
    <property type="term" value="P:tRNA 3'-terminal CCA addition"/>
    <property type="evidence" value="ECO:0007669"/>
    <property type="project" value="UniProtKB-ARBA"/>
</dbReference>
<gene>
    <name evidence="5" type="ORF">MKW98_029775</name>
</gene>
<keyword evidence="3" id="KW-0694">RNA-binding</keyword>
<dbReference type="Pfam" id="PF01743">
    <property type="entry name" value="PolyA_pol"/>
    <property type="match status" value="2"/>
</dbReference>
<dbReference type="Gene3D" id="3.30.460.10">
    <property type="entry name" value="Beta Polymerase, domain 2"/>
    <property type="match status" value="2"/>
</dbReference>
<evidence type="ECO:0000259" key="4">
    <source>
        <dbReference type="Pfam" id="PF01743"/>
    </source>
</evidence>
<name>A0AAD4XSL5_9MAGN</name>
<dbReference type="InterPro" id="IPR043519">
    <property type="entry name" value="NT_sf"/>
</dbReference>
<sequence>MLIGSNDEHDSDRLVLLPLISFNLLLWIQGSYNFPTSSLCLELAVSLLEKCHHPTGATSLRQESAMPLFLLCRLERSVTELTSHKTGCEVYLVGGCVRDLILTQIPKNFDVITLAELRQVVNTFSCCEIVGRGFPTGHVHVDDTFIEERDFIIWRNCMKRDFTINGLMLDPYANVVYDYVGGMEDYKKLKRIVISANRLPPNVSILISKARFLQAIRIAACLGLRLTKETTFALKDLYCSVPRLDKAPHGNELHAGVWICRSLFKATLEGWAPGDTTAVITCQAGLIFDCLACTFCTQIIVSYNF</sequence>
<evidence type="ECO:0000256" key="2">
    <source>
        <dbReference type="ARBA" id="ARBA00022679"/>
    </source>
</evidence>
<dbReference type="AlphaFoldDB" id="A0AAD4XSL5"/>
<comment type="caution">
    <text evidence="5">The sequence shown here is derived from an EMBL/GenBank/DDBJ whole genome shotgun (WGS) entry which is preliminary data.</text>
</comment>
<keyword evidence="2 3" id="KW-0808">Transferase</keyword>